<feature type="chain" id="PRO_5034899687" description="Cytochrome P450" evidence="9">
    <location>
        <begin position="25"/>
        <end position="498"/>
    </location>
</feature>
<dbReference type="AlphaFoldDB" id="A0A8H7DQY3"/>
<dbReference type="CDD" id="cd11041">
    <property type="entry name" value="CYP503A1-like"/>
    <property type="match status" value="1"/>
</dbReference>
<dbReference type="InterPro" id="IPR036396">
    <property type="entry name" value="Cyt_P450_sf"/>
</dbReference>
<keyword evidence="11" id="KW-1185">Reference proteome</keyword>
<name>A0A8H7DQY3_PLEOS</name>
<dbReference type="PANTHER" id="PTHR46206:SF1">
    <property type="entry name" value="P450, PUTATIVE (EUROFUNG)-RELATED"/>
    <property type="match status" value="1"/>
</dbReference>
<evidence type="ECO:0000256" key="3">
    <source>
        <dbReference type="ARBA" id="ARBA00022723"/>
    </source>
</evidence>
<organism evidence="10 11">
    <name type="scientific">Pleurotus ostreatus</name>
    <name type="common">Oyster mushroom</name>
    <name type="synonym">White-rot fungus</name>
    <dbReference type="NCBI Taxonomy" id="5322"/>
    <lineage>
        <taxon>Eukaryota</taxon>
        <taxon>Fungi</taxon>
        <taxon>Dikarya</taxon>
        <taxon>Basidiomycota</taxon>
        <taxon>Agaricomycotina</taxon>
        <taxon>Agaricomycetes</taxon>
        <taxon>Agaricomycetidae</taxon>
        <taxon>Agaricales</taxon>
        <taxon>Pleurotineae</taxon>
        <taxon>Pleurotaceae</taxon>
        <taxon>Pleurotus</taxon>
    </lineage>
</organism>
<dbReference type="PROSITE" id="PS00086">
    <property type="entry name" value="CYTOCHROME_P450"/>
    <property type="match status" value="1"/>
</dbReference>
<evidence type="ECO:0000256" key="5">
    <source>
        <dbReference type="ARBA" id="ARBA00023004"/>
    </source>
</evidence>
<dbReference type="PANTHER" id="PTHR46206">
    <property type="entry name" value="CYTOCHROME P450"/>
    <property type="match status" value="1"/>
</dbReference>
<evidence type="ECO:0000256" key="6">
    <source>
        <dbReference type="ARBA" id="ARBA00023033"/>
    </source>
</evidence>
<evidence type="ECO:0000313" key="10">
    <source>
        <dbReference type="EMBL" id="KAF7424423.1"/>
    </source>
</evidence>
<evidence type="ECO:0000256" key="2">
    <source>
        <dbReference type="ARBA" id="ARBA00010617"/>
    </source>
</evidence>
<keyword evidence="6 8" id="KW-0503">Monooxygenase</keyword>
<dbReference type="PRINTS" id="PR00465">
    <property type="entry name" value="EP450IV"/>
</dbReference>
<evidence type="ECO:0000256" key="4">
    <source>
        <dbReference type="ARBA" id="ARBA00023002"/>
    </source>
</evidence>
<dbReference type="EMBL" id="JACETU010000007">
    <property type="protein sequence ID" value="KAF7424423.1"/>
    <property type="molecule type" value="Genomic_DNA"/>
</dbReference>
<dbReference type="InterPro" id="IPR002403">
    <property type="entry name" value="Cyt_P450_E_grp-IV"/>
</dbReference>
<proteinExistence type="inferred from homology"/>
<accession>A0A8H7DQY3</accession>
<comment type="cofactor">
    <cofactor evidence="1 7">
        <name>heme</name>
        <dbReference type="ChEBI" id="CHEBI:30413"/>
    </cofactor>
</comment>
<keyword evidence="7 8" id="KW-0349">Heme</keyword>
<dbReference type="SUPFAM" id="SSF48264">
    <property type="entry name" value="Cytochrome P450"/>
    <property type="match status" value="1"/>
</dbReference>
<dbReference type="Pfam" id="PF00067">
    <property type="entry name" value="p450"/>
    <property type="match status" value="1"/>
</dbReference>
<evidence type="ECO:0000256" key="9">
    <source>
        <dbReference type="SAM" id="SignalP"/>
    </source>
</evidence>
<dbReference type="GO" id="GO:0004497">
    <property type="term" value="F:monooxygenase activity"/>
    <property type="evidence" value="ECO:0007669"/>
    <property type="project" value="UniProtKB-KW"/>
</dbReference>
<dbReference type="GO" id="GO:0016705">
    <property type="term" value="F:oxidoreductase activity, acting on paired donors, with incorporation or reduction of molecular oxygen"/>
    <property type="evidence" value="ECO:0007669"/>
    <property type="project" value="InterPro"/>
</dbReference>
<evidence type="ECO:0000256" key="8">
    <source>
        <dbReference type="RuleBase" id="RU000461"/>
    </source>
</evidence>
<keyword evidence="5 7" id="KW-0408">Iron</keyword>
<sequence length="498" mass="56082">MTMISMLLAPVALSFIVYHLLVDGAPKGLPRIGIRGGISYFITALRFTINTEQVLNEARKLFAGRSFAVPSLSGWVIVLDPHHLETLRSSDDTIFNQPTQVSEMLQFDHLLNSNQQATPFHMSTVRKEFTKGIPQLLPNILDETTVVLGQALKLLPGSEYTELPVMHDIPYIVARITNRAIVGTDLCRNEGFIKAVVHFAETVFVHGRILLWTPVILRPLAYFILSSVWGGSKQPLAFLKPYFAKRLEERTLSDDHPFNLAELLINDVPPHLASDIDDLSMRILNINFASIHTSSLFFAHTLFEAAQMSPEDIDSIRIEVEQALEQEGGWTKSVLNKFTKIDSILREIARFHGLTLFGMSRRTIADGLLSDGVVIPAGHEVAFDVRRIHFNPEVYRDPYRFDPFRFSKIRAETDCGAKYGFTTVDNHFLPFGLGRHACPGRFFASMQLKVIIAYFLLNYDIKFPAGQTTRPKNVVFAGAIFPPLNAHLLVKPRRRNTA</sequence>
<comment type="caution">
    <text evidence="10">The sequence shown here is derived from an EMBL/GenBank/DDBJ whole genome shotgun (WGS) entry which is preliminary data.</text>
</comment>
<dbReference type="VEuPathDB" id="FungiDB:PC9H_009730"/>
<feature type="binding site" description="axial binding residue" evidence="7">
    <location>
        <position position="438"/>
    </location>
    <ligand>
        <name>heme</name>
        <dbReference type="ChEBI" id="CHEBI:30413"/>
    </ligand>
    <ligandPart>
        <name>Fe</name>
        <dbReference type="ChEBI" id="CHEBI:18248"/>
    </ligandPart>
</feature>
<dbReference type="GO" id="GO:0020037">
    <property type="term" value="F:heme binding"/>
    <property type="evidence" value="ECO:0007669"/>
    <property type="project" value="InterPro"/>
</dbReference>
<evidence type="ECO:0000256" key="7">
    <source>
        <dbReference type="PIRSR" id="PIRSR602403-1"/>
    </source>
</evidence>
<protein>
    <recommendedName>
        <fullName evidence="12">Cytochrome P450</fullName>
    </recommendedName>
</protein>
<keyword evidence="4 8" id="KW-0560">Oxidoreductase</keyword>
<dbReference type="Gene3D" id="1.10.630.10">
    <property type="entry name" value="Cytochrome P450"/>
    <property type="match status" value="1"/>
</dbReference>
<reference evidence="10" key="1">
    <citation type="submission" date="2019-07" db="EMBL/GenBank/DDBJ databases">
        <authorList>
            <person name="Palmer J.M."/>
        </authorList>
    </citation>
    <scope>NUCLEOTIDE SEQUENCE</scope>
    <source>
        <strain evidence="10">PC9</strain>
    </source>
</reference>
<dbReference type="Proteomes" id="UP000623687">
    <property type="component" value="Unassembled WGS sequence"/>
</dbReference>
<dbReference type="InterPro" id="IPR001128">
    <property type="entry name" value="Cyt_P450"/>
</dbReference>
<dbReference type="OrthoDB" id="1844152at2759"/>
<evidence type="ECO:0008006" key="12">
    <source>
        <dbReference type="Google" id="ProtNLM"/>
    </source>
</evidence>
<evidence type="ECO:0000313" key="11">
    <source>
        <dbReference type="Proteomes" id="UP000623687"/>
    </source>
</evidence>
<evidence type="ECO:0000256" key="1">
    <source>
        <dbReference type="ARBA" id="ARBA00001971"/>
    </source>
</evidence>
<comment type="similarity">
    <text evidence="2 8">Belongs to the cytochrome P450 family.</text>
</comment>
<gene>
    <name evidence="10" type="ORF">PC9H_009730</name>
</gene>
<keyword evidence="3 7" id="KW-0479">Metal-binding</keyword>
<dbReference type="InterPro" id="IPR017972">
    <property type="entry name" value="Cyt_P450_CS"/>
</dbReference>
<dbReference type="GO" id="GO:0005506">
    <property type="term" value="F:iron ion binding"/>
    <property type="evidence" value="ECO:0007669"/>
    <property type="project" value="InterPro"/>
</dbReference>
<keyword evidence="9" id="KW-0732">Signal</keyword>
<feature type="signal peptide" evidence="9">
    <location>
        <begin position="1"/>
        <end position="24"/>
    </location>
</feature>
<dbReference type="GeneID" id="59379548"/>
<dbReference type="RefSeq" id="XP_036628617.1">
    <property type="nucleotide sequence ID" value="XM_036779228.1"/>
</dbReference>